<comment type="subcellular location">
    <subcellularLocation>
        <location evidence="1">Cell membrane</location>
        <topology evidence="1">Single-pass membrane protein</topology>
    </subcellularLocation>
    <subcellularLocation>
        <location evidence="7">Cell membrane</location>
        <topology evidence="7">Single-pass type II membrane protein</topology>
    </subcellularLocation>
</comment>
<evidence type="ECO:0000313" key="9">
    <source>
        <dbReference type="EMBL" id="KGF43456.1"/>
    </source>
</evidence>
<proteinExistence type="inferred from homology"/>
<dbReference type="PANTHER" id="PTHR30558">
    <property type="entry name" value="EXBD MEMBRANE COMPONENT OF PMF-DRIVEN MACROMOLECULE IMPORT SYSTEM"/>
    <property type="match status" value="1"/>
</dbReference>
<dbReference type="EMBL" id="JRNQ01000087">
    <property type="protein sequence ID" value="KGF43456.1"/>
    <property type="molecule type" value="Genomic_DNA"/>
</dbReference>
<reference evidence="9 10" key="1">
    <citation type="submission" date="2014-07" db="EMBL/GenBank/DDBJ databases">
        <authorList>
            <person name="McCorrison J."/>
            <person name="Sanka R."/>
            <person name="Torralba M."/>
            <person name="Gillis M."/>
            <person name="Haft D.H."/>
            <person name="Methe B."/>
            <person name="Sutton G."/>
            <person name="Nelson K.E."/>
        </authorList>
    </citation>
    <scope>NUCLEOTIDE SEQUENCE [LARGE SCALE GENOMIC DNA]</scope>
    <source>
        <strain evidence="9 10">DNF00320</strain>
    </source>
</reference>
<keyword evidence="5 8" id="KW-1133">Transmembrane helix</keyword>
<dbReference type="PANTHER" id="PTHR30558:SF3">
    <property type="entry name" value="BIOPOLYMER TRANSPORT PROTEIN EXBD-RELATED"/>
    <property type="match status" value="1"/>
</dbReference>
<gene>
    <name evidence="9" type="ORF">HMPREF0647_10025</name>
</gene>
<keyword evidence="4 7" id="KW-0812">Transmembrane</keyword>
<evidence type="ECO:0000256" key="3">
    <source>
        <dbReference type="ARBA" id="ARBA00022475"/>
    </source>
</evidence>
<dbReference type="GO" id="GO:0005886">
    <property type="term" value="C:plasma membrane"/>
    <property type="evidence" value="ECO:0007669"/>
    <property type="project" value="UniProtKB-SubCell"/>
</dbReference>
<comment type="similarity">
    <text evidence="2 7">Belongs to the ExbD/TolR family.</text>
</comment>
<dbReference type="GO" id="GO:0015031">
    <property type="term" value="P:protein transport"/>
    <property type="evidence" value="ECO:0007669"/>
    <property type="project" value="UniProtKB-KW"/>
</dbReference>
<organism evidence="9 10">
    <name type="scientific">Prevotella bivia DNF00320</name>
    <dbReference type="NCBI Taxonomy" id="1401068"/>
    <lineage>
        <taxon>Bacteria</taxon>
        <taxon>Pseudomonadati</taxon>
        <taxon>Bacteroidota</taxon>
        <taxon>Bacteroidia</taxon>
        <taxon>Bacteroidales</taxon>
        <taxon>Prevotellaceae</taxon>
        <taxon>Prevotella</taxon>
    </lineage>
</organism>
<comment type="caution">
    <text evidence="9">The sequence shown here is derived from an EMBL/GenBank/DDBJ whole genome shotgun (WGS) entry which is preliminary data.</text>
</comment>
<feature type="transmembrane region" description="Helical" evidence="8">
    <location>
        <begin position="12"/>
        <end position="31"/>
    </location>
</feature>
<evidence type="ECO:0000313" key="10">
    <source>
        <dbReference type="Proteomes" id="UP000029525"/>
    </source>
</evidence>
<dbReference type="GO" id="GO:0022857">
    <property type="term" value="F:transmembrane transporter activity"/>
    <property type="evidence" value="ECO:0007669"/>
    <property type="project" value="InterPro"/>
</dbReference>
<dbReference type="OrthoDB" id="9801500at2"/>
<evidence type="ECO:0000256" key="1">
    <source>
        <dbReference type="ARBA" id="ARBA00004162"/>
    </source>
</evidence>
<dbReference type="Pfam" id="PF02472">
    <property type="entry name" value="ExbD"/>
    <property type="match status" value="1"/>
</dbReference>
<evidence type="ECO:0000256" key="5">
    <source>
        <dbReference type="ARBA" id="ARBA00022989"/>
    </source>
</evidence>
<dbReference type="Proteomes" id="UP000029525">
    <property type="component" value="Unassembled WGS sequence"/>
</dbReference>
<accession>A0A096AA77</accession>
<evidence type="ECO:0000256" key="8">
    <source>
        <dbReference type="SAM" id="Phobius"/>
    </source>
</evidence>
<keyword evidence="7" id="KW-0653">Protein transport</keyword>
<name>A0A096AA77_9BACT</name>
<evidence type="ECO:0000256" key="7">
    <source>
        <dbReference type="RuleBase" id="RU003879"/>
    </source>
</evidence>
<sequence length="179" mass="20834">MFFKKKKREVSGLNTSSTADISFMLLIFFLVTTSMETNNGIYRKLPPIDKKQQKEIPTVINTDRIMTVQIKKGREIMVDGKVTPINIIKMRVLSFVERNGTQHFIQIRTERDATYNEYFQVQNAILSAYNTIRDKRGLAQFGRVYELCSREQQALLEEEVPERISEVYVVNNITTSQEK</sequence>
<protein>
    <submittedName>
        <fullName evidence="9">Membrane protein</fullName>
    </submittedName>
</protein>
<dbReference type="AlphaFoldDB" id="A0A096AA77"/>
<evidence type="ECO:0000256" key="2">
    <source>
        <dbReference type="ARBA" id="ARBA00005811"/>
    </source>
</evidence>
<keyword evidence="7" id="KW-0813">Transport</keyword>
<keyword evidence="3" id="KW-1003">Cell membrane</keyword>
<dbReference type="InterPro" id="IPR003400">
    <property type="entry name" value="ExbD"/>
</dbReference>
<evidence type="ECO:0000256" key="4">
    <source>
        <dbReference type="ARBA" id="ARBA00022692"/>
    </source>
</evidence>
<dbReference type="RefSeq" id="WP_036862539.1">
    <property type="nucleotide sequence ID" value="NZ_JRNQ01000087.1"/>
</dbReference>
<evidence type="ECO:0000256" key="6">
    <source>
        <dbReference type="ARBA" id="ARBA00023136"/>
    </source>
</evidence>
<keyword evidence="6 8" id="KW-0472">Membrane</keyword>